<feature type="compositionally biased region" description="Polar residues" evidence="1">
    <location>
        <begin position="1"/>
        <end position="11"/>
    </location>
</feature>
<feature type="compositionally biased region" description="Low complexity" evidence="1">
    <location>
        <begin position="15"/>
        <end position="30"/>
    </location>
</feature>
<evidence type="ECO:0000313" key="3">
    <source>
        <dbReference type="Proteomes" id="UP001341840"/>
    </source>
</evidence>
<reference evidence="2 3" key="1">
    <citation type="journal article" date="2023" name="Plants (Basel)">
        <title>Bridging the Gap: Combining Genomics and Transcriptomics Approaches to Understand Stylosanthes scabra, an Orphan Legume from the Brazilian Caatinga.</title>
        <authorList>
            <person name="Ferreira-Neto J.R.C."/>
            <person name="da Silva M.D."/>
            <person name="Binneck E."/>
            <person name="de Melo N.F."/>
            <person name="da Silva R.H."/>
            <person name="de Melo A.L.T.M."/>
            <person name="Pandolfi V."/>
            <person name="Bustamante F.O."/>
            <person name="Brasileiro-Vidal A.C."/>
            <person name="Benko-Iseppon A.M."/>
        </authorList>
    </citation>
    <scope>NUCLEOTIDE SEQUENCE [LARGE SCALE GENOMIC DNA]</scope>
    <source>
        <tissue evidence="2">Leaves</tissue>
    </source>
</reference>
<evidence type="ECO:0000256" key="1">
    <source>
        <dbReference type="SAM" id="MobiDB-lite"/>
    </source>
</evidence>
<accession>A0ABU6VNC8</accession>
<feature type="region of interest" description="Disordered" evidence="1">
    <location>
        <begin position="1"/>
        <end position="71"/>
    </location>
</feature>
<gene>
    <name evidence="2" type="ORF">PIB30_074608</name>
</gene>
<dbReference type="Proteomes" id="UP001341840">
    <property type="component" value="Unassembled WGS sequence"/>
</dbReference>
<feature type="region of interest" description="Disordered" evidence="1">
    <location>
        <begin position="101"/>
        <end position="129"/>
    </location>
</feature>
<keyword evidence="3" id="KW-1185">Reference proteome</keyword>
<evidence type="ECO:0000313" key="2">
    <source>
        <dbReference type="EMBL" id="MED6175024.1"/>
    </source>
</evidence>
<comment type="caution">
    <text evidence="2">The sequence shown here is derived from an EMBL/GenBank/DDBJ whole genome shotgun (WGS) entry which is preliminary data.</text>
</comment>
<dbReference type="EMBL" id="JASCZI010151966">
    <property type="protein sequence ID" value="MED6175024.1"/>
    <property type="molecule type" value="Genomic_DNA"/>
</dbReference>
<organism evidence="2 3">
    <name type="scientific">Stylosanthes scabra</name>
    <dbReference type="NCBI Taxonomy" id="79078"/>
    <lineage>
        <taxon>Eukaryota</taxon>
        <taxon>Viridiplantae</taxon>
        <taxon>Streptophyta</taxon>
        <taxon>Embryophyta</taxon>
        <taxon>Tracheophyta</taxon>
        <taxon>Spermatophyta</taxon>
        <taxon>Magnoliopsida</taxon>
        <taxon>eudicotyledons</taxon>
        <taxon>Gunneridae</taxon>
        <taxon>Pentapetalae</taxon>
        <taxon>rosids</taxon>
        <taxon>fabids</taxon>
        <taxon>Fabales</taxon>
        <taxon>Fabaceae</taxon>
        <taxon>Papilionoideae</taxon>
        <taxon>50 kb inversion clade</taxon>
        <taxon>dalbergioids sensu lato</taxon>
        <taxon>Dalbergieae</taxon>
        <taxon>Pterocarpus clade</taxon>
        <taxon>Stylosanthes</taxon>
    </lineage>
</organism>
<sequence>MTSDKIPSSCSDAALLFRTPRRSSLSRLPNRPLPHEPTPLNRITPVYTRPPYLSKIPRRRNGGNPPMKQGRHWKLMVQSSSDEKFKLGKDWELPHLTPHLSIAQDNVQPEDAKIGTRHGSQSSPQTCHS</sequence>
<proteinExistence type="predicted"/>
<protein>
    <submittedName>
        <fullName evidence="2">Uncharacterized protein</fullName>
    </submittedName>
</protein>
<feature type="compositionally biased region" description="Polar residues" evidence="1">
    <location>
        <begin position="118"/>
        <end position="129"/>
    </location>
</feature>
<name>A0ABU6VNC8_9FABA</name>